<feature type="transmembrane region" description="Helical" evidence="1">
    <location>
        <begin position="12"/>
        <end position="32"/>
    </location>
</feature>
<comment type="caution">
    <text evidence="2">The sequence shown here is derived from an EMBL/GenBank/DDBJ whole genome shotgun (WGS) entry which is preliminary data.</text>
</comment>
<dbReference type="Proteomes" id="UP000253209">
    <property type="component" value="Unassembled WGS sequence"/>
</dbReference>
<keyword evidence="1" id="KW-0472">Membrane</keyword>
<dbReference type="OrthoDB" id="9761723at2"/>
<dbReference type="RefSeq" id="WP_114004172.1">
    <property type="nucleotide sequence ID" value="NZ_QGDC01000002.1"/>
</dbReference>
<dbReference type="SUPFAM" id="SSF52266">
    <property type="entry name" value="SGNH hydrolase"/>
    <property type="match status" value="1"/>
</dbReference>
<evidence type="ECO:0008006" key="4">
    <source>
        <dbReference type="Google" id="ProtNLM"/>
    </source>
</evidence>
<protein>
    <recommendedName>
        <fullName evidence="4">SGNH/GDSL hydrolase family protein</fullName>
    </recommendedName>
</protein>
<evidence type="ECO:0000313" key="3">
    <source>
        <dbReference type="Proteomes" id="UP000253209"/>
    </source>
</evidence>
<gene>
    <name evidence="2" type="ORF">DJ568_05150</name>
</gene>
<dbReference type="EMBL" id="QGDC01000002">
    <property type="protein sequence ID" value="RCH56135.1"/>
    <property type="molecule type" value="Genomic_DNA"/>
</dbReference>
<keyword evidence="3" id="KW-1185">Reference proteome</keyword>
<reference evidence="2 3" key="1">
    <citation type="submission" date="2018-05" db="EMBL/GenBank/DDBJ databases">
        <title>Mucilaginibacter hurinus sp. nov., isolated from briquette warehouse soil.</title>
        <authorList>
            <person name="Choi L."/>
        </authorList>
    </citation>
    <scope>NUCLEOTIDE SEQUENCE [LARGE SCALE GENOMIC DNA]</scope>
    <source>
        <strain evidence="2 3">ZR32</strain>
    </source>
</reference>
<keyword evidence="1" id="KW-0812">Transmembrane</keyword>
<organism evidence="2 3">
    <name type="scientific">Mucilaginibacter hurinus</name>
    <dbReference type="NCBI Taxonomy" id="2201324"/>
    <lineage>
        <taxon>Bacteria</taxon>
        <taxon>Pseudomonadati</taxon>
        <taxon>Bacteroidota</taxon>
        <taxon>Sphingobacteriia</taxon>
        <taxon>Sphingobacteriales</taxon>
        <taxon>Sphingobacteriaceae</taxon>
        <taxon>Mucilaginibacter</taxon>
    </lineage>
</organism>
<evidence type="ECO:0000256" key="1">
    <source>
        <dbReference type="SAM" id="Phobius"/>
    </source>
</evidence>
<keyword evidence="1" id="KW-1133">Transmembrane helix</keyword>
<accession>A0A367GSS8</accession>
<dbReference type="AlphaFoldDB" id="A0A367GSS8"/>
<sequence length="302" mass="35210">MTAKKFLSQFMLFTALFLVANSLLISAIYYILNKASFQLPTGKNILILGDSHTALGINDKYIPRALNMSSEGEGYLYTYIKLKKFIADNRKLDTVLLSFNFNSVYTEKDEWTIGDEYIVERVPHYFPFLGCREIRLFALKPSFYESLLKIPVKSKRSVFELLTGNFTLADLHIGGYVNNKERKIEKSLAKLNKDPHNIRFEGYSQYQTEYLNGIVKACDSAGIKLILINMPIFKDAQRFFNKQDYYRYYKNHLSQLTLWDFHDMNIKPESFRDADHLNFYGAKDFSLFIKTKLDSSQQSHLF</sequence>
<name>A0A367GSS8_9SPHI</name>
<evidence type="ECO:0000313" key="2">
    <source>
        <dbReference type="EMBL" id="RCH56135.1"/>
    </source>
</evidence>
<proteinExistence type="predicted"/>